<keyword evidence="8" id="KW-0547">Nucleotide-binding</keyword>
<dbReference type="PRINTS" id="PR00344">
    <property type="entry name" value="BCTRLSENSOR"/>
</dbReference>
<evidence type="ECO:0000256" key="2">
    <source>
        <dbReference type="ARBA" id="ARBA00004651"/>
    </source>
</evidence>
<dbReference type="SUPFAM" id="SSF52172">
    <property type="entry name" value="CheY-like"/>
    <property type="match status" value="2"/>
</dbReference>
<dbReference type="SMART" id="SM00448">
    <property type="entry name" value="REC"/>
    <property type="match status" value="2"/>
</dbReference>
<evidence type="ECO:0000256" key="5">
    <source>
        <dbReference type="ARBA" id="ARBA00022553"/>
    </source>
</evidence>
<dbReference type="PROSITE" id="PS50894">
    <property type="entry name" value="HPT"/>
    <property type="match status" value="1"/>
</dbReference>
<dbReference type="InterPro" id="IPR003594">
    <property type="entry name" value="HATPase_dom"/>
</dbReference>
<dbReference type="PANTHER" id="PTHR45339">
    <property type="entry name" value="HYBRID SIGNAL TRANSDUCTION HISTIDINE KINASE J"/>
    <property type="match status" value="1"/>
</dbReference>
<dbReference type="EC" id="2.7.13.3" evidence="3"/>
<dbReference type="InterPro" id="IPR008207">
    <property type="entry name" value="Sig_transdc_His_kin_Hpt_dom"/>
</dbReference>
<dbReference type="SMART" id="SM00388">
    <property type="entry name" value="HisKA"/>
    <property type="match status" value="1"/>
</dbReference>
<dbReference type="InterPro" id="IPR001789">
    <property type="entry name" value="Sig_transdc_resp-reg_receiver"/>
</dbReference>
<evidence type="ECO:0000259" key="19">
    <source>
        <dbReference type="PROSITE" id="PS50894"/>
    </source>
</evidence>
<keyword evidence="5 15" id="KW-0597">Phosphoprotein</keyword>
<reference evidence="20 21" key="1">
    <citation type="submission" date="2020-09" db="EMBL/GenBank/DDBJ databases">
        <title>Paenibacillus sp. strain PR3 16S rRNA gene Genome sequencing and assembly.</title>
        <authorList>
            <person name="Kim J."/>
        </authorList>
    </citation>
    <scope>NUCLEOTIDE SEQUENCE [LARGE SCALE GENOMIC DNA]</scope>
    <source>
        <strain evidence="20 21">PR3</strain>
    </source>
</reference>
<evidence type="ECO:0000256" key="16">
    <source>
        <dbReference type="SAM" id="Phobius"/>
    </source>
</evidence>
<comment type="caution">
    <text evidence="20">The sequence shown here is derived from an EMBL/GenBank/DDBJ whole genome shotgun (WGS) entry which is preliminary data.</text>
</comment>
<keyword evidence="10" id="KW-0067">ATP-binding</keyword>
<dbReference type="Gene3D" id="3.40.50.2300">
    <property type="match status" value="2"/>
</dbReference>
<feature type="transmembrane region" description="Helical" evidence="16">
    <location>
        <begin position="101"/>
        <end position="121"/>
    </location>
</feature>
<dbReference type="Proteomes" id="UP000609346">
    <property type="component" value="Unassembled WGS sequence"/>
</dbReference>
<evidence type="ECO:0000256" key="4">
    <source>
        <dbReference type="ARBA" id="ARBA00022475"/>
    </source>
</evidence>
<protein>
    <recommendedName>
        <fullName evidence="3">histidine kinase</fullName>
        <ecNumber evidence="3">2.7.13.3</ecNumber>
    </recommendedName>
</protein>
<dbReference type="InterPro" id="IPR036097">
    <property type="entry name" value="HisK_dim/P_sf"/>
</dbReference>
<dbReference type="SMART" id="SM00387">
    <property type="entry name" value="HATPase_c"/>
    <property type="match status" value="1"/>
</dbReference>
<dbReference type="SUPFAM" id="SSF47384">
    <property type="entry name" value="Homodimeric domain of signal transducing histidine kinase"/>
    <property type="match status" value="1"/>
</dbReference>
<dbReference type="InterPro" id="IPR011006">
    <property type="entry name" value="CheY-like_superfamily"/>
</dbReference>
<dbReference type="Gene3D" id="1.20.120.160">
    <property type="entry name" value="HPT domain"/>
    <property type="match status" value="1"/>
</dbReference>
<evidence type="ECO:0000256" key="10">
    <source>
        <dbReference type="ARBA" id="ARBA00022840"/>
    </source>
</evidence>
<evidence type="ECO:0000256" key="7">
    <source>
        <dbReference type="ARBA" id="ARBA00022692"/>
    </source>
</evidence>
<dbReference type="Pfam" id="PF07694">
    <property type="entry name" value="5TM-5TMR_LYT"/>
    <property type="match status" value="1"/>
</dbReference>
<dbReference type="InterPro" id="IPR036641">
    <property type="entry name" value="HPT_dom_sf"/>
</dbReference>
<dbReference type="Pfam" id="PF00072">
    <property type="entry name" value="Response_reg"/>
    <property type="match status" value="2"/>
</dbReference>
<dbReference type="Pfam" id="PF00512">
    <property type="entry name" value="HisKA"/>
    <property type="match status" value="1"/>
</dbReference>
<dbReference type="EMBL" id="JACXZA010000003">
    <property type="protein sequence ID" value="MBD3919776.1"/>
    <property type="molecule type" value="Genomic_DNA"/>
</dbReference>
<dbReference type="PANTHER" id="PTHR45339:SF1">
    <property type="entry name" value="HYBRID SIGNAL TRANSDUCTION HISTIDINE KINASE J"/>
    <property type="match status" value="1"/>
</dbReference>
<evidence type="ECO:0000256" key="8">
    <source>
        <dbReference type="ARBA" id="ARBA00022741"/>
    </source>
</evidence>
<feature type="transmembrane region" description="Helical" evidence="16">
    <location>
        <begin position="5"/>
        <end position="27"/>
    </location>
</feature>
<dbReference type="InterPro" id="IPR011620">
    <property type="entry name" value="Sig_transdc_His_kinase_LytS_TM"/>
</dbReference>
<evidence type="ECO:0000256" key="3">
    <source>
        <dbReference type="ARBA" id="ARBA00012438"/>
    </source>
</evidence>
<dbReference type="SUPFAM" id="SSF55874">
    <property type="entry name" value="ATPase domain of HSP90 chaperone/DNA topoisomerase II/histidine kinase"/>
    <property type="match status" value="1"/>
</dbReference>
<feature type="transmembrane region" description="Helical" evidence="16">
    <location>
        <begin position="39"/>
        <end position="58"/>
    </location>
</feature>
<dbReference type="RefSeq" id="WP_191204064.1">
    <property type="nucleotide sequence ID" value="NZ_JACXZA010000003.1"/>
</dbReference>
<dbReference type="CDD" id="cd16922">
    <property type="entry name" value="HATPase_EvgS-ArcB-TorS-like"/>
    <property type="match status" value="1"/>
</dbReference>
<evidence type="ECO:0000313" key="21">
    <source>
        <dbReference type="Proteomes" id="UP000609346"/>
    </source>
</evidence>
<feature type="modified residue" description="4-aspartylphosphate" evidence="15">
    <location>
        <position position="534"/>
    </location>
</feature>
<dbReference type="CDD" id="cd00082">
    <property type="entry name" value="HisKA"/>
    <property type="match status" value="1"/>
</dbReference>
<evidence type="ECO:0000256" key="15">
    <source>
        <dbReference type="PROSITE-ProRule" id="PRU00169"/>
    </source>
</evidence>
<keyword evidence="13 16" id="KW-0472">Membrane</keyword>
<evidence type="ECO:0000256" key="13">
    <source>
        <dbReference type="ARBA" id="ARBA00023136"/>
    </source>
</evidence>
<evidence type="ECO:0000256" key="11">
    <source>
        <dbReference type="ARBA" id="ARBA00022989"/>
    </source>
</evidence>
<feature type="domain" description="Histidine kinase" evidence="17">
    <location>
        <begin position="243"/>
        <end position="466"/>
    </location>
</feature>
<proteinExistence type="predicted"/>
<keyword evidence="6" id="KW-0808">Transferase</keyword>
<feature type="domain" description="Response regulatory" evidence="18">
    <location>
        <begin position="484"/>
        <end position="601"/>
    </location>
</feature>
<dbReference type="CDD" id="cd17546">
    <property type="entry name" value="REC_hyHK_CKI1_RcsC-like"/>
    <property type="match status" value="1"/>
</dbReference>
<dbReference type="InterPro" id="IPR003661">
    <property type="entry name" value="HisK_dim/P_dom"/>
</dbReference>
<keyword evidence="7 16" id="KW-0812">Transmembrane</keyword>
<keyword evidence="12" id="KW-0902">Two-component regulatory system</keyword>
<sequence length="888" mass="99856">MNTDLLVFFGQYSMLLIAMIVVTRWIYPYLSNAVKGWKSISFGFLFSSMGLLIMQMPLENRDGLHMDVRLISVILSGIFGGPWSIAVTTAVIGIYRISLGGAIIFPTGALLVTTVLGIAAYRLKERVTKHYTWFAWGLGLVIGVQTVLWATFTAPEETKSLFLGDYAVTFIIFHTVAVPLFYSVMAYEIRRYETEQTLMHYKEHLEQLVEERTQELAANNALLADAKQSAEAANLAKSEFLANMSHEIRTPMNAIIGLGHLLRQTELSEKQQDFSNKMMLSANNLIMIINDILDYSKIEANKIVLERIDFDLFEVLHNVSNVINVKAFEKGLHIHFDIHHEVPQMLVGDPHRLGQVLINLLNNAVKFTEKGEVSIEIARMEDADDGSNVTLRCLVRDTGIGMTKEQQSKLFRHFVQADMSTTRKYGGTGLGLVISKELVKLMGGRMQVDSDPGVGSCFSFTMKLEQSSRTFVNLPSDNSFRFKNVLLVCDEPEMKRVLLSQLEQFRFQVTTVETEIEVIEKLFYGGSFDLVIVDWKLQHDDSIRLAERIHQYSTAPMQIIVLITAYHDPQLSNRIRYTPIEKVLYYPMSQSQLYNEMLSLFHKHVLDKHSTAHSQEKQEKFSSLQGVRILLVEDNEINQQIASEMLKSLGAVVDVAENGEEALELVDRSRYDVVLMDLQMPVMDGMEAARLMRERSEMANVPIIAMTADAMKGVKEKVLEQGMNAYITKPFEPAQLYAVLHRFMKDRRVVAAEATAEAAATAAEPGAMPNELPGLQLADAIQRLRGNRAFYRGILLRFANDHVDAVQDIREAIAAQDDKQAELLVHTLKGVASNLGAADLAETSGELQACLLSKDRERLSELLFVLEERIAVVLHSIREAAPLLEDLG</sequence>
<dbReference type="PROSITE" id="PS50109">
    <property type="entry name" value="HIS_KIN"/>
    <property type="match status" value="1"/>
</dbReference>
<comment type="subcellular location">
    <subcellularLocation>
        <location evidence="2">Cell membrane</location>
        <topology evidence="2">Multi-pass membrane protein</topology>
    </subcellularLocation>
</comment>
<evidence type="ECO:0000256" key="6">
    <source>
        <dbReference type="ARBA" id="ARBA00022679"/>
    </source>
</evidence>
<dbReference type="Gene3D" id="1.10.287.130">
    <property type="match status" value="1"/>
</dbReference>
<keyword evidence="11 16" id="KW-1133">Transmembrane helix</keyword>
<dbReference type="Pfam" id="PF01627">
    <property type="entry name" value="Hpt"/>
    <property type="match status" value="1"/>
</dbReference>
<dbReference type="CDD" id="cd00156">
    <property type="entry name" value="REC"/>
    <property type="match status" value="1"/>
</dbReference>
<gene>
    <name evidence="20" type="ORF">H8B09_13515</name>
</gene>
<dbReference type="Gene3D" id="3.30.565.10">
    <property type="entry name" value="Histidine kinase-like ATPase, C-terminal domain"/>
    <property type="match status" value="1"/>
</dbReference>
<feature type="transmembrane region" description="Helical" evidence="16">
    <location>
        <begin position="70"/>
        <end position="95"/>
    </location>
</feature>
<dbReference type="InterPro" id="IPR005467">
    <property type="entry name" value="His_kinase_dom"/>
</dbReference>
<evidence type="ECO:0000259" key="18">
    <source>
        <dbReference type="PROSITE" id="PS50110"/>
    </source>
</evidence>
<organism evidence="20 21">
    <name type="scientific">Paenibacillus terricola</name>
    <dbReference type="NCBI Taxonomy" id="2763503"/>
    <lineage>
        <taxon>Bacteria</taxon>
        <taxon>Bacillati</taxon>
        <taxon>Bacillota</taxon>
        <taxon>Bacilli</taxon>
        <taxon>Bacillales</taxon>
        <taxon>Paenibacillaceae</taxon>
        <taxon>Paenibacillus</taxon>
    </lineage>
</organism>
<dbReference type="InterPro" id="IPR004358">
    <property type="entry name" value="Sig_transdc_His_kin-like_C"/>
</dbReference>
<keyword evidence="9" id="KW-0418">Kinase</keyword>
<feature type="domain" description="Response regulatory" evidence="18">
    <location>
        <begin position="628"/>
        <end position="744"/>
    </location>
</feature>
<name>A0ABR8MXL0_9BACL</name>
<dbReference type="PROSITE" id="PS50110">
    <property type="entry name" value="RESPONSE_REGULATORY"/>
    <property type="match status" value="2"/>
</dbReference>
<evidence type="ECO:0000259" key="17">
    <source>
        <dbReference type="PROSITE" id="PS50109"/>
    </source>
</evidence>
<evidence type="ECO:0000313" key="20">
    <source>
        <dbReference type="EMBL" id="MBD3919776.1"/>
    </source>
</evidence>
<evidence type="ECO:0000256" key="1">
    <source>
        <dbReference type="ARBA" id="ARBA00000085"/>
    </source>
</evidence>
<comment type="catalytic activity">
    <reaction evidence="1">
        <text>ATP + protein L-histidine = ADP + protein N-phospho-L-histidine.</text>
        <dbReference type="EC" id="2.7.13.3"/>
    </reaction>
</comment>
<dbReference type="SUPFAM" id="SSF47226">
    <property type="entry name" value="Histidine-containing phosphotransfer domain, HPT domain"/>
    <property type="match status" value="1"/>
</dbReference>
<evidence type="ECO:0000256" key="9">
    <source>
        <dbReference type="ARBA" id="ARBA00022777"/>
    </source>
</evidence>
<evidence type="ECO:0000256" key="12">
    <source>
        <dbReference type="ARBA" id="ARBA00023012"/>
    </source>
</evidence>
<feature type="domain" description="HPt" evidence="19">
    <location>
        <begin position="787"/>
        <end position="887"/>
    </location>
</feature>
<dbReference type="CDD" id="cd00088">
    <property type="entry name" value="HPT"/>
    <property type="match status" value="1"/>
</dbReference>
<dbReference type="InterPro" id="IPR036890">
    <property type="entry name" value="HATPase_C_sf"/>
</dbReference>
<evidence type="ECO:0000256" key="14">
    <source>
        <dbReference type="PROSITE-ProRule" id="PRU00110"/>
    </source>
</evidence>
<feature type="transmembrane region" description="Helical" evidence="16">
    <location>
        <begin position="133"/>
        <end position="154"/>
    </location>
</feature>
<feature type="modified residue" description="Phosphohistidine" evidence="14">
    <location>
        <position position="826"/>
    </location>
</feature>
<accession>A0ABR8MXL0</accession>
<keyword evidence="21" id="KW-1185">Reference proteome</keyword>
<dbReference type="Pfam" id="PF02518">
    <property type="entry name" value="HATPase_c"/>
    <property type="match status" value="1"/>
</dbReference>
<feature type="transmembrane region" description="Helical" evidence="16">
    <location>
        <begin position="166"/>
        <end position="187"/>
    </location>
</feature>
<keyword evidence="4" id="KW-1003">Cell membrane</keyword>
<feature type="modified residue" description="4-aspartylphosphate" evidence="15">
    <location>
        <position position="677"/>
    </location>
</feature>